<dbReference type="PROSITE" id="PS50850">
    <property type="entry name" value="MFS"/>
    <property type="match status" value="1"/>
</dbReference>
<evidence type="ECO:0000256" key="6">
    <source>
        <dbReference type="ARBA" id="ARBA00023136"/>
    </source>
</evidence>
<comment type="subcellular location">
    <subcellularLocation>
        <location evidence="1">Cell membrane</location>
        <topology evidence="1">Multi-pass membrane protein</topology>
    </subcellularLocation>
</comment>
<dbReference type="InterPro" id="IPR036259">
    <property type="entry name" value="MFS_trans_sf"/>
</dbReference>
<dbReference type="SUPFAM" id="SSF103473">
    <property type="entry name" value="MFS general substrate transporter"/>
    <property type="match status" value="1"/>
</dbReference>
<evidence type="ECO:0000256" key="5">
    <source>
        <dbReference type="ARBA" id="ARBA00022989"/>
    </source>
</evidence>
<feature type="domain" description="Major facilitator superfamily (MFS) profile" evidence="8">
    <location>
        <begin position="1"/>
        <end position="190"/>
    </location>
</feature>
<evidence type="ECO:0000256" key="2">
    <source>
        <dbReference type="ARBA" id="ARBA00022448"/>
    </source>
</evidence>
<keyword evidence="5 7" id="KW-1133">Transmembrane helix</keyword>
<feature type="transmembrane region" description="Helical" evidence="7">
    <location>
        <begin position="155"/>
        <end position="173"/>
    </location>
</feature>
<evidence type="ECO:0000259" key="8">
    <source>
        <dbReference type="PROSITE" id="PS50850"/>
    </source>
</evidence>
<protein>
    <submittedName>
        <fullName evidence="9">MFS transporter</fullName>
    </submittedName>
</protein>
<dbReference type="EMBL" id="JAFHKS010000042">
    <property type="protein sequence ID" value="MBN3544734.1"/>
    <property type="molecule type" value="Genomic_DNA"/>
</dbReference>
<dbReference type="InterPro" id="IPR011701">
    <property type="entry name" value="MFS"/>
</dbReference>
<reference evidence="9 10" key="1">
    <citation type="submission" date="2021-01" db="EMBL/GenBank/DDBJ databases">
        <title>Genome Sequencing of Type Strains.</title>
        <authorList>
            <person name="Lemaire J.F."/>
            <person name="Inderbitzin P."/>
            <person name="Collins S.B."/>
            <person name="Wespe N."/>
            <person name="Knight-Connoni V."/>
        </authorList>
    </citation>
    <scope>NUCLEOTIDE SEQUENCE [LARGE SCALE GENOMIC DNA]</scope>
    <source>
        <strain evidence="9 10">DSM 14730</strain>
    </source>
</reference>
<feature type="transmembrane region" description="Helical" evidence="7">
    <location>
        <begin position="68"/>
        <end position="86"/>
    </location>
</feature>
<evidence type="ECO:0000313" key="9">
    <source>
        <dbReference type="EMBL" id="MBN3544734.1"/>
    </source>
</evidence>
<evidence type="ECO:0000256" key="3">
    <source>
        <dbReference type="ARBA" id="ARBA00022475"/>
    </source>
</evidence>
<evidence type="ECO:0000256" key="1">
    <source>
        <dbReference type="ARBA" id="ARBA00004651"/>
    </source>
</evidence>
<proteinExistence type="predicted"/>
<keyword evidence="4 7" id="KW-0812">Transmembrane</keyword>
<gene>
    <name evidence="9" type="ORF">JYA64_05485</name>
</gene>
<comment type="caution">
    <text evidence="9">The sequence shown here is derived from an EMBL/GenBank/DDBJ whole genome shotgun (WGS) entry which is preliminary data.</text>
</comment>
<accession>A0ABS2ZBM2</accession>
<dbReference type="Pfam" id="PF07690">
    <property type="entry name" value="MFS_1"/>
    <property type="match status" value="1"/>
</dbReference>
<organism evidence="9 10">
    <name type="scientific">Fictibacillus barbaricus</name>
    <dbReference type="NCBI Taxonomy" id="182136"/>
    <lineage>
        <taxon>Bacteria</taxon>
        <taxon>Bacillati</taxon>
        <taxon>Bacillota</taxon>
        <taxon>Bacilli</taxon>
        <taxon>Bacillales</taxon>
        <taxon>Fictibacillaceae</taxon>
        <taxon>Fictibacillus</taxon>
    </lineage>
</organism>
<keyword evidence="2" id="KW-0813">Transport</keyword>
<sequence>MNNRTFITSQSLLMTASSIAFPFYLLLIRNIGDSYSQFGLAYGLFALTGALFHPVVGRLSDRIGDRPLLIVYTWGMAGMMLVVPIIETVFVLYMLQIAMGVLGAVQKTVEKTALARQYTGTQTGKKIGNYHFWTNVWGAIAVIATGYLIDFLTIGSLFYLASFLYMISAIMIMKSTSSKLTFQKEKPVQY</sequence>
<name>A0ABS2ZBM2_9BACL</name>
<dbReference type="PANTHER" id="PTHR43414">
    <property type="entry name" value="MULTIDRUG RESISTANCE PROTEIN MDTG"/>
    <property type="match status" value="1"/>
</dbReference>
<dbReference type="Gene3D" id="1.20.1250.20">
    <property type="entry name" value="MFS general substrate transporter like domains"/>
    <property type="match status" value="1"/>
</dbReference>
<dbReference type="RefSeq" id="WP_188403597.1">
    <property type="nucleotide sequence ID" value="NZ_BMCE01000002.1"/>
</dbReference>
<dbReference type="InterPro" id="IPR020846">
    <property type="entry name" value="MFS_dom"/>
</dbReference>
<keyword evidence="10" id="KW-1185">Reference proteome</keyword>
<feature type="transmembrane region" description="Helical" evidence="7">
    <location>
        <begin position="130"/>
        <end position="149"/>
    </location>
</feature>
<feature type="transmembrane region" description="Helical" evidence="7">
    <location>
        <begin position="12"/>
        <end position="32"/>
    </location>
</feature>
<keyword evidence="3" id="KW-1003">Cell membrane</keyword>
<feature type="transmembrane region" description="Helical" evidence="7">
    <location>
        <begin position="38"/>
        <end position="56"/>
    </location>
</feature>
<evidence type="ECO:0000256" key="4">
    <source>
        <dbReference type="ARBA" id="ARBA00022692"/>
    </source>
</evidence>
<dbReference type="Proteomes" id="UP001319060">
    <property type="component" value="Unassembled WGS sequence"/>
</dbReference>
<evidence type="ECO:0000256" key="7">
    <source>
        <dbReference type="SAM" id="Phobius"/>
    </source>
</evidence>
<dbReference type="PANTHER" id="PTHR43414:SF6">
    <property type="entry name" value="MULTIDRUG RESISTANCE PROTEIN MDTG"/>
    <property type="match status" value="1"/>
</dbReference>
<keyword evidence="6 7" id="KW-0472">Membrane</keyword>
<evidence type="ECO:0000313" key="10">
    <source>
        <dbReference type="Proteomes" id="UP001319060"/>
    </source>
</evidence>